<organism evidence="1">
    <name type="scientific">Lyngbya confervoides BDU141951</name>
    <dbReference type="NCBI Taxonomy" id="1574623"/>
    <lineage>
        <taxon>Bacteria</taxon>
        <taxon>Bacillati</taxon>
        <taxon>Cyanobacteriota</taxon>
        <taxon>Cyanophyceae</taxon>
        <taxon>Oscillatoriophycideae</taxon>
        <taxon>Oscillatoriales</taxon>
        <taxon>Microcoleaceae</taxon>
        <taxon>Lyngbya</taxon>
    </lineage>
</organism>
<dbReference type="InterPro" id="IPR016181">
    <property type="entry name" value="Acyl_CoA_acyltransferase"/>
</dbReference>
<reference evidence="1" key="2">
    <citation type="journal article" date="2015" name="Genome Announc.">
        <title>Draft Genome Sequence of Filamentous Marine Cyanobacterium Lyngbya confervoides Strain BDU141951.</title>
        <authorList>
            <person name="Chandrababunaidu M.M."/>
            <person name="Sen D."/>
            <person name="Tripathy S."/>
        </authorList>
    </citation>
    <scope>NUCLEOTIDE SEQUENCE</scope>
    <source>
        <strain evidence="1">BDU141951</strain>
    </source>
</reference>
<protein>
    <submittedName>
        <fullName evidence="1">GNAT family N-acetyltransferase</fullName>
    </submittedName>
</protein>
<evidence type="ECO:0000313" key="1">
    <source>
        <dbReference type="EMBL" id="NEV65674.1"/>
    </source>
</evidence>
<dbReference type="PANTHER" id="PTHR43792">
    <property type="entry name" value="GNAT FAMILY, PUTATIVE (AFU_ORTHOLOGUE AFUA_3G00765)-RELATED-RELATED"/>
    <property type="match status" value="1"/>
</dbReference>
<dbReference type="SUPFAM" id="SSF55729">
    <property type="entry name" value="Acyl-CoA N-acyltransferases (Nat)"/>
    <property type="match status" value="1"/>
</dbReference>
<dbReference type="AlphaFoldDB" id="A0A0C1UXX9"/>
<accession>A0A0C1UXX9</accession>
<gene>
    <name evidence="1" type="ORF">QQ91_000900</name>
</gene>
<dbReference type="InterPro" id="IPR000182">
    <property type="entry name" value="GNAT_dom"/>
</dbReference>
<dbReference type="InterPro" id="IPR051531">
    <property type="entry name" value="N-acetyltransferase"/>
</dbReference>
<comment type="caution">
    <text evidence="1">The sequence shown here is derived from an EMBL/GenBank/DDBJ whole genome shotgun (WGS) entry which is preliminary data.</text>
</comment>
<dbReference type="Gene3D" id="3.40.630.30">
    <property type="match status" value="1"/>
</dbReference>
<sequence length="179" mass="19955">MAMQLETSRLLIRDWQPESDAPDAIAIYGDPQVTQWIGDKSLDTTVEAVQARLQRYRDRAAAFPGLGCWAIVQQDSDTAIGTILLMPLPDRDNQPSGKVEIGWHLRPASWGHGYATEAARAILQLGFTTLDLPAIYAVTLPDNDRSLNVMRRLGMTDLGMSDDHYGGYHLRLFCRTRAV</sequence>
<name>A0A0C1UXX9_9CYAN</name>
<reference evidence="1" key="3">
    <citation type="submission" date="2020-02" db="EMBL/GenBank/DDBJ databases">
        <authorList>
            <person name="Sarangi A.N."/>
            <person name="Ghosh S."/>
            <person name="Mukherjee M."/>
            <person name="Tripathy S."/>
        </authorList>
    </citation>
    <scope>NUCLEOTIDE SEQUENCE</scope>
    <source>
        <strain evidence="1">BDU141951</strain>
    </source>
</reference>
<dbReference type="EMBL" id="JTHE02000002">
    <property type="protein sequence ID" value="NEV65674.1"/>
    <property type="molecule type" value="Genomic_DNA"/>
</dbReference>
<dbReference type="Pfam" id="PF13302">
    <property type="entry name" value="Acetyltransf_3"/>
    <property type="match status" value="1"/>
</dbReference>
<dbReference type="PROSITE" id="PS51186">
    <property type="entry name" value="GNAT"/>
    <property type="match status" value="1"/>
</dbReference>
<proteinExistence type="predicted"/>
<dbReference type="PANTHER" id="PTHR43792:SF1">
    <property type="entry name" value="N-ACETYLTRANSFERASE DOMAIN-CONTAINING PROTEIN"/>
    <property type="match status" value="1"/>
</dbReference>
<dbReference type="GO" id="GO:0016747">
    <property type="term" value="F:acyltransferase activity, transferring groups other than amino-acyl groups"/>
    <property type="evidence" value="ECO:0007669"/>
    <property type="project" value="InterPro"/>
</dbReference>
<reference evidence="1" key="1">
    <citation type="submission" date="2014-11" db="EMBL/GenBank/DDBJ databases">
        <authorList>
            <person name="Malar M.C."/>
            <person name="Sen D."/>
            <person name="Tripathy S."/>
        </authorList>
    </citation>
    <scope>NUCLEOTIDE SEQUENCE</scope>
    <source>
        <strain evidence="1">BDU141951</strain>
    </source>
</reference>